<keyword evidence="2" id="KW-1185">Reference proteome</keyword>
<sequence length="89" mass="10287">MIDGRPDEAHISTSYVEQQNLTMGMHMRRFTRLTNTFSKKIENQCHAIALHFEYYNFCKVHKTLRVTPAMEAGLTSRPMSIQQVVKLTG</sequence>
<proteinExistence type="predicted"/>
<dbReference type="EMBL" id="JACWZY010000008">
    <property type="protein sequence ID" value="MBD2701443.1"/>
    <property type="molecule type" value="Genomic_DNA"/>
</dbReference>
<accession>A0A927AQY1</accession>
<evidence type="ECO:0000313" key="1">
    <source>
        <dbReference type="EMBL" id="MBD2701443.1"/>
    </source>
</evidence>
<dbReference type="Proteomes" id="UP000598820">
    <property type="component" value="Unassembled WGS sequence"/>
</dbReference>
<dbReference type="AlphaFoldDB" id="A0A927AQY1"/>
<evidence type="ECO:0008006" key="3">
    <source>
        <dbReference type="Google" id="ProtNLM"/>
    </source>
</evidence>
<name>A0A927AQY1_9BACT</name>
<reference evidence="1" key="1">
    <citation type="submission" date="2020-09" db="EMBL/GenBank/DDBJ databases">
        <authorList>
            <person name="Kim M.K."/>
        </authorList>
    </citation>
    <scope>NUCLEOTIDE SEQUENCE</scope>
    <source>
        <strain evidence="1">BT702</strain>
    </source>
</reference>
<comment type="caution">
    <text evidence="1">The sequence shown here is derived from an EMBL/GenBank/DDBJ whole genome shotgun (WGS) entry which is preliminary data.</text>
</comment>
<gene>
    <name evidence="1" type="ORF">IC229_12400</name>
</gene>
<organism evidence="1 2">
    <name type="scientific">Spirosoma profusum</name>
    <dbReference type="NCBI Taxonomy" id="2771354"/>
    <lineage>
        <taxon>Bacteria</taxon>
        <taxon>Pseudomonadati</taxon>
        <taxon>Bacteroidota</taxon>
        <taxon>Cytophagia</taxon>
        <taxon>Cytophagales</taxon>
        <taxon>Cytophagaceae</taxon>
        <taxon>Spirosoma</taxon>
    </lineage>
</organism>
<protein>
    <recommendedName>
        <fullName evidence="3">Transposase</fullName>
    </recommendedName>
</protein>
<evidence type="ECO:0000313" key="2">
    <source>
        <dbReference type="Proteomes" id="UP000598820"/>
    </source>
</evidence>